<name>A0AAP3AMA2_RIEAN</name>
<protein>
    <submittedName>
        <fullName evidence="1">Uncharacterized protein</fullName>
    </submittedName>
</protein>
<dbReference type="Proteomes" id="UP001207440">
    <property type="component" value="Unassembled WGS sequence"/>
</dbReference>
<evidence type="ECO:0000313" key="2">
    <source>
        <dbReference type="Proteomes" id="UP001207440"/>
    </source>
</evidence>
<comment type="caution">
    <text evidence="1">The sequence shown here is derived from an EMBL/GenBank/DDBJ whole genome shotgun (WGS) entry which is preliminary data.</text>
</comment>
<reference evidence="1" key="1">
    <citation type="submission" date="2022-10" db="EMBL/GenBank/DDBJ databases">
        <title>Sifting through the core-genome to identify putative cross-protective antigens against Riemerella anatipestifer.</title>
        <authorList>
            <person name="Zheng X."/>
            <person name="Zhang W."/>
        </authorList>
    </citation>
    <scope>NUCLEOTIDE SEQUENCE</scope>
    <source>
        <strain evidence="1">ZWRA178</strain>
    </source>
</reference>
<dbReference type="AlphaFoldDB" id="A0AAP3AMA2"/>
<dbReference type="RefSeq" id="WP_214194012.1">
    <property type="nucleotide sequence ID" value="NZ_CP142016.1"/>
</dbReference>
<organism evidence="1 2">
    <name type="scientific">Riemerella anatipestifer</name>
    <name type="common">Moraxella anatipestifer</name>
    <dbReference type="NCBI Taxonomy" id="34085"/>
    <lineage>
        <taxon>Bacteria</taxon>
        <taxon>Pseudomonadati</taxon>
        <taxon>Bacteroidota</taxon>
        <taxon>Flavobacteriia</taxon>
        <taxon>Flavobacteriales</taxon>
        <taxon>Weeksellaceae</taxon>
        <taxon>Riemerella</taxon>
    </lineage>
</organism>
<sequence length="82" mass="9173">MKGFIEVETKDKKMLINISHIVCVSATKHFPDVTEIVVNTLAGVFYVNKGVEPITQVIDSKNTPVQVNKPYDEVLKMIELAL</sequence>
<proteinExistence type="predicted"/>
<accession>A0AAP3AMA2</accession>
<dbReference type="EMBL" id="JAOZYT010000009">
    <property type="protein sequence ID" value="MCW0523206.1"/>
    <property type="molecule type" value="Genomic_DNA"/>
</dbReference>
<gene>
    <name evidence="1" type="ORF">OKE68_02595</name>
</gene>
<evidence type="ECO:0000313" key="1">
    <source>
        <dbReference type="EMBL" id="MCW0523206.1"/>
    </source>
</evidence>